<dbReference type="OrthoDB" id="9794137at2"/>
<sequence>MDEEAARFVQLLDEEREEQMYQAYLEQHTRLIPREFVQNHGIGLSLVLRKLSFGADYKTDFFYFSKTTDDWNAVLCRLPSR</sequence>
<accession>A0A1X3GK06</accession>
<dbReference type="Proteomes" id="UP000193553">
    <property type="component" value="Unassembled WGS sequence"/>
</dbReference>
<name>A0A1X3GK06_9BRAD</name>
<proteinExistence type="predicted"/>
<reference evidence="1 2" key="1">
    <citation type="submission" date="2017-03" db="EMBL/GenBank/DDBJ databases">
        <title>Whole genome sequences of fourteen strains of Bradyrhizobium canariense and one strain of Bradyrhizobium japonicum isolated from Lupinus (Papilionoideae: Genisteae) species in Algeria.</title>
        <authorList>
            <person name="Crovadore J."/>
            <person name="Chekireb D."/>
            <person name="Brachmann A."/>
            <person name="Chablais R."/>
            <person name="Cochard B."/>
            <person name="Lefort F."/>
        </authorList>
    </citation>
    <scope>NUCLEOTIDE SEQUENCE [LARGE SCALE GENOMIC DNA]</scope>
    <source>
        <strain evidence="1 2">UBMA195</strain>
    </source>
</reference>
<dbReference type="AlphaFoldDB" id="A0A1X3GK06"/>
<dbReference type="EMBL" id="NAFI01000169">
    <property type="protein sequence ID" value="OSJ11376.1"/>
    <property type="molecule type" value="Genomic_DNA"/>
</dbReference>
<comment type="caution">
    <text evidence="1">The sequence shown here is derived from an EMBL/GenBank/DDBJ whole genome shotgun (WGS) entry which is preliminary data.</text>
</comment>
<evidence type="ECO:0000313" key="2">
    <source>
        <dbReference type="Proteomes" id="UP000193553"/>
    </source>
</evidence>
<evidence type="ECO:0000313" key="1">
    <source>
        <dbReference type="EMBL" id="OSJ11376.1"/>
    </source>
</evidence>
<protein>
    <submittedName>
        <fullName evidence="1">Uncharacterized protein</fullName>
    </submittedName>
</protein>
<organism evidence="1 2">
    <name type="scientific">Bradyrhizobium canariense</name>
    <dbReference type="NCBI Taxonomy" id="255045"/>
    <lineage>
        <taxon>Bacteria</taxon>
        <taxon>Pseudomonadati</taxon>
        <taxon>Pseudomonadota</taxon>
        <taxon>Alphaproteobacteria</taxon>
        <taxon>Hyphomicrobiales</taxon>
        <taxon>Nitrobacteraceae</taxon>
        <taxon>Bradyrhizobium</taxon>
    </lineage>
</organism>
<gene>
    <name evidence="1" type="ORF">BSZ18_14595</name>
</gene>
<dbReference type="RefSeq" id="WP_085360456.1">
    <property type="nucleotide sequence ID" value="NZ_NAFD01000185.1"/>
</dbReference>